<dbReference type="GO" id="GO:0003677">
    <property type="term" value="F:DNA binding"/>
    <property type="evidence" value="ECO:0007669"/>
    <property type="project" value="UniProtKB-KW"/>
</dbReference>
<evidence type="ECO:0000256" key="1">
    <source>
        <dbReference type="ARBA" id="ARBA00023015"/>
    </source>
</evidence>
<gene>
    <name evidence="6" type="ORF">CEP64_10615</name>
</gene>
<dbReference type="InterPro" id="IPR001347">
    <property type="entry name" value="SIS_dom"/>
</dbReference>
<dbReference type="InterPro" id="IPR000281">
    <property type="entry name" value="HTH_RpiR"/>
</dbReference>
<dbReference type="InterPro" id="IPR046348">
    <property type="entry name" value="SIS_dom_sf"/>
</dbReference>
<evidence type="ECO:0000313" key="6">
    <source>
        <dbReference type="EMBL" id="ASE35030.1"/>
    </source>
</evidence>
<dbReference type="PROSITE" id="PS51464">
    <property type="entry name" value="SIS"/>
    <property type="match status" value="1"/>
</dbReference>
<dbReference type="PROSITE" id="PS51071">
    <property type="entry name" value="HTH_RPIR"/>
    <property type="match status" value="1"/>
</dbReference>
<dbReference type="EMBL" id="CP022046">
    <property type="protein sequence ID" value="ASE35030.1"/>
    <property type="molecule type" value="Genomic_DNA"/>
</dbReference>
<accession>A0AAI8DJA8</accession>
<evidence type="ECO:0000256" key="2">
    <source>
        <dbReference type="ARBA" id="ARBA00023125"/>
    </source>
</evidence>
<organism evidence="6 7">
    <name type="scientific">Mammaliicoccus sciuri</name>
    <name type="common">Staphylococcus sciuri</name>
    <dbReference type="NCBI Taxonomy" id="1296"/>
    <lineage>
        <taxon>Bacteria</taxon>
        <taxon>Bacillati</taxon>
        <taxon>Bacillota</taxon>
        <taxon>Bacilli</taxon>
        <taxon>Bacillales</taxon>
        <taxon>Staphylococcaceae</taxon>
        <taxon>Mammaliicoccus</taxon>
    </lineage>
</organism>
<dbReference type="Gene3D" id="1.10.10.10">
    <property type="entry name" value="Winged helix-like DNA-binding domain superfamily/Winged helix DNA-binding domain"/>
    <property type="match status" value="1"/>
</dbReference>
<dbReference type="InterPro" id="IPR036388">
    <property type="entry name" value="WH-like_DNA-bd_sf"/>
</dbReference>
<proteinExistence type="predicted"/>
<keyword evidence="2" id="KW-0238">DNA-binding</keyword>
<dbReference type="GO" id="GO:0003700">
    <property type="term" value="F:DNA-binding transcription factor activity"/>
    <property type="evidence" value="ECO:0007669"/>
    <property type="project" value="InterPro"/>
</dbReference>
<dbReference type="GO" id="GO:0097367">
    <property type="term" value="F:carbohydrate derivative binding"/>
    <property type="evidence" value="ECO:0007669"/>
    <property type="project" value="InterPro"/>
</dbReference>
<dbReference type="Gene3D" id="3.40.50.10490">
    <property type="entry name" value="Glucose-6-phosphate isomerase like protein, domain 1"/>
    <property type="match status" value="1"/>
</dbReference>
<keyword evidence="1" id="KW-0805">Transcription regulation</keyword>
<dbReference type="PANTHER" id="PTHR30514">
    <property type="entry name" value="GLUCOKINASE"/>
    <property type="match status" value="1"/>
</dbReference>
<feature type="domain" description="HTH rpiR-type" evidence="4">
    <location>
        <begin position="1"/>
        <end position="75"/>
    </location>
</feature>
<evidence type="ECO:0000313" key="7">
    <source>
        <dbReference type="Proteomes" id="UP000197058"/>
    </source>
</evidence>
<dbReference type="CDD" id="cd05013">
    <property type="entry name" value="SIS_RpiR"/>
    <property type="match status" value="1"/>
</dbReference>
<keyword evidence="3" id="KW-0804">Transcription</keyword>
<dbReference type="Pfam" id="PF01418">
    <property type="entry name" value="HTH_6"/>
    <property type="match status" value="1"/>
</dbReference>
<dbReference type="InterPro" id="IPR047640">
    <property type="entry name" value="RpiR-like"/>
</dbReference>
<dbReference type="InterPro" id="IPR009057">
    <property type="entry name" value="Homeodomain-like_sf"/>
</dbReference>
<evidence type="ECO:0000256" key="3">
    <source>
        <dbReference type="ARBA" id="ARBA00023163"/>
    </source>
</evidence>
<dbReference type="Pfam" id="PF01380">
    <property type="entry name" value="SIS"/>
    <property type="match status" value="1"/>
</dbReference>
<dbReference type="RefSeq" id="WP_088592522.1">
    <property type="nucleotide sequence ID" value="NZ_CP022046.2"/>
</dbReference>
<dbReference type="GO" id="GO:1901135">
    <property type="term" value="P:carbohydrate derivative metabolic process"/>
    <property type="evidence" value="ECO:0007669"/>
    <property type="project" value="InterPro"/>
</dbReference>
<dbReference type="Proteomes" id="UP000197058">
    <property type="component" value="Chromosome"/>
</dbReference>
<name>A0AAI8DJA8_MAMSC</name>
<evidence type="ECO:0000259" key="5">
    <source>
        <dbReference type="PROSITE" id="PS51464"/>
    </source>
</evidence>
<dbReference type="SUPFAM" id="SSF53697">
    <property type="entry name" value="SIS domain"/>
    <property type="match status" value="1"/>
</dbReference>
<sequence length="290" mass="33825">MLLTERMKEDIFSQAEQSIIHYLFEEREKIKSKTLNQISKETYTHPSTGIRIAKKLGYDGWLELKDHYLEEVEYLNRHYESIDANFPFDASDNNMSISHKLARLNQTTIDDTVHLIDHQELDKAVAYLNEAETIKIFGLYHNLMICEDFEMRMNQIGKTVELCALEPHFEIEKSSKHTCAIFISYSGENQSILKLLPMLKKKHIPIIGLTSLGENTVTKYADSTLRISTREKLYSKISNFTTRDSISFLMDILYACVYGTDYDKHTDYKINIAKNFDNRVTHNKMIQENK</sequence>
<evidence type="ECO:0000259" key="4">
    <source>
        <dbReference type="PROSITE" id="PS51071"/>
    </source>
</evidence>
<dbReference type="InterPro" id="IPR035472">
    <property type="entry name" value="RpiR-like_SIS"/>
</dbReference>
<dbReference type="SUPFAM" id="SSF46689">
    <property type="entry name" value="Homeodomain-like"/>
    <property type="match status" value="1"/>
</dbReference>
<dbReference type="KEGG" id="sscu:CEP64_10615"/>
<feature type="domain" description="SIS" evidence="5">
    <location>
        <begin position="124"/>
        <end position="263"/>
    </location>
</feature>
<protein>
    <submittedName>
        <fullName evidence="6">MurR/RpiR family transcriptional regulator</fullName>
    </submittedName>
</protein>
<reference evidence="7" key="1">
    <citation type="submission" date="2017-06" db="EMBL/GenBank/DDBJ databases">
        <title>FDA dAtabase for Regulatory Grade micrObial Sequences (FDA-ARGOS): Supporting development and validation of Infectious Disease Dx tests.</title>
        <authorList>
            <person name="Goldberg B."/>
            <person name="Campos J."/>
            <person name="Tallon L."/>
            <person name="Sadzewicz L."/>
            <person name="Sengamalay N."/>
            <person name="Ott S."/>
            <person name="Godinez A."/>
            <person name="Nagaraj S."/>
            <person name="Vavikolanu K."/>
            <person name="Nadendla S."/>
            <person name="George J."/>
            <person name="Geyer C."/>
            <person name="Sichtig H."/>
        </authorList>
    </citation>
    <scope>NUCLEOTIDE SEQUENCE [LARGE SCALE GENOMIC DNA]</scope>
    <source>
        <strain evidence="7">FDAARGOS_285</strain>
    </source>
</reference>
<dbReference type="PANTHER" id="PTHR30514:SF10">
    <property type="entry name" value="MURR_RPIR FAMILY TRANSCRIPTIONAL REGULATOR"/>
    <property type="match status" value="1"/>
</dbReference>
<dbReference type="AlphaFoldDB" id="A0AAI8DJA8"/>